<gene>
    <name evidence="1" type="ORF">P5G49_06710</name>
</gene>
<name>A0ABT8JPU6_9BACL</name>
<keyword evidence="2" id="KW-1185">Reference proteome</keyword>
<sequence length="69" mass="8159">MTTNSNNKINRTLQIRDGYEELLKEIDDYFKGKQGWSIDHSILSLKEIRAKIEMLEKDIDSKQKTNRNC</sequence>
<dbReference type="Proteomes" id="UP001175097">
    <property type="component" value="Unassembled WGS sequence"/>
</dbReference>
<evidence type="ECO:0000313" key="1">
    <source>
        <dbReference type="EMBL" id="MDN4607173.1"/>
    </source>
</evidence>
<proteinExistence type="predicted"/>
<dbReference type="RefSeq" id="WP_301242720.1">
    <property type="nucleotide sequence ID" value="NZ_JAROCC010000004.1"/>
</dbReference>
<reference evidence="1" key="1">
    <citation type="submission" date="2023-03" db="EMBL/GenBank/DDBJ databases">
        <title>MT1 and MT2 Draft Genomes of Novel Species.</title>
        <authorList>
            <person name="Venkateswaran K."/>
        </authorList>
    </citation>
    <scope>NUCLEOTIDE SEQUENCE</scope>
    <source>
        <strain evidence="1">F6_3S_P_2</strain>
    </source>
</reference>
<accession>A0ABT8JPU6</accession>
<organism evidence="1 2">
    <name type="scientific">Sporosarcina highlanderae</name>
    <dbReference type="NCBI Taxonomy" id="3035916"/>
    <lineage>
        <taxon>Bacteria</taxon>
        <taxon>Bacillati</taxon>
        <taxon>Bacillota</taxon>
        <taxon>Bacilli</taxon>
        <taxon>Bacillales</taxon>
        <taxon>Caryophanaceae</taxon>
        <taxon>Sporosarcina</taxon>
    </lineage>
</organism>
<evidence type="ECO:0000313" key="2">
    <source>
        <dbReference type="Proteomes" id="UP001175097"/>
    </source>
</evidence>
<dbReference type="EMBL" id="JAROCC010000004">
    <property type="protein sequence ID" value="MDN4607173.1"/>
    <property type="molecule type" value="Genomic_DNA"/>
</dbReference>
<protein>
    <submittedName>
        <fullName evidence="1">Uncharacterized protein</fullName>
    </submittedName>
</protein>
<comment type="caution">
    <text evidence="1">The sequence shown here is derived from an EMBL/GenBank/DDBJ whole genome shotgun (WGS) entry which is preliminary data.</text>
</comment>